<keyword evidence="1" id="KW-0812">Transmembrane</keyword>
<name>A0A6A6T8A1_9PLEO</name>
<keyword evidence="1" id="KW-1133">Transmembrane helix</keyword>
<accession>A0A6A6T8A1</accession>
<feature type="transmembrane region" description="Helical" evidence="1">
    <location>
        <begin position="649"/>
        <end position="669"/>
    </location>
</feature>
<dbReference type="Pfam" id="PF13632">
    <property type="entry name" value="Glyco_trans_2_3"/>
    <property type="match status" value="1"/>
</dbReference>
<dbReference type="InterPro" id="IPR029044">
    <property type="entry name" value="Nucleotide-diphossugar_trans"/>
</dbReference>
<evidence type="ECO:0000259" key="2">
    <source>
        <dbReference type="Pfam" id="PF13632"/>
    </source>
</evidence>
<feature type="domain" description="Glycosyltransferase 2-like" evidence="2">
    <location>
        <begin position="298"/>
        <end position="510"/>
    </location>
</feature>
<dbReference type="PANTHER" id="PTHR35408">
    <property type="entry name" value="CHROMOSOME 15, WHOLE GENOME SHOTGUN SEQUENCE"/>
    <property type="match status" value="1"/>
</dbReference>
<dbReference type="OrthoDB" id="38531at2759"/>
<protein>
    <recommendedName>
        <fullName evidence="2">Glycosyltransferase 2-like domain-containing protein</fullName>
    </recommendedName>
</protein>
<evidence type="ECO:0000256" key="1">
    <source>
        <dbReference type="SAM" id="Phobius"/>
    </source>
</evidence>
<feature type="transmembrane region" description="Helical" evidence="1">
    <location>
        <begin position="20"/>
        <end position="46"/>
    </location>
</feature>
<dbReference type="InterPro" id="IPR001173">
    <property type="entry name" value="Glyco_trans_2-like"/>
</dbReference>
<evidence type="ECO:0000313" key="3">
    <source>
        <dbReference type="EMBL" id="KAF2655098.1"/>
    </source>
</evidence>
<dbReference type="AlphaFoldDB" id="A0A6A6T8A1"/>
<feature type="transmembrane region" description="Helical" evidence="1">
    <location>
        <begin position="526"/>
        <end position="547"/>
    </location>
</feature>
<feature type="transmembrane region" description="Helical" evidence="1">
    <location>
        <begin position="487"/>
        <end position="514"/>
    </location>
</feature>
<dbReference type="Gene3D" id="3.90.550.10">
    <property type="entry name" value="Spore Coat Polysaccharide Biosynthesis Protein SpsA, Chain A"/>
    <property type="match status" value="1"/>
</dbReference>
<keyword evidence="1" id="KW-0472">Membrane</keyword>
<organism evidence="3 4">
    <name type="scientific">Lophiostoma macrostomum CBS 122681</name>
    <dbReference type="NCBI Taxonomy" id="1314788"/>
    <lineage>
        <taxon>Eukaryota</taxon>
        <taxon>Fungi</taxon>
        <taxon>Dikarya</taxon>
        <taxon>Ascomycota</taxon>
        <taxon>Pezizomycotina</taxon>
        <taxon>Dothideomycetes</taxon>
        <taxon>Pleosporomycetidae</taxon>
        <taxon>Pleosporales</taxon>
        <taxon>Lophiostomataceae</taxon>
        <taxon>Lophiostoma</taxon>
    </lineage>
</organism>
<dbReference type="PANTHER" id="PTHR35408:SF2">
    <property type="entry name" value="GLYCOSYLTRANSFERASE 2-LIKE DOMAIN-CONTAINING PROTEIN"/>
    <property type="match status" value="1"/>
</dbReference>
<reference evidence="3" key="1">
    <citation type="journal article" date="2020" name="Stud. Mycol.">
        <title>101 Dothideomycetes genomes: a test case for predicting lifestyles and emergence of pathogens.</title>
        <authorList>
            <person name="Haridas S."/>
            <person name="Albert R."/>
            <person name="Binder M."/>
            <person name="Bloem J."/>
            <person name="Labutti K."/>
            <person name="Salamov A."/>
            <person name="Andreopoulos B."/>
            <person name="Baker S."/>
            <person name="Barry K."/>
            <person name="Bills G."/>
            <person name="Bluhm B."/>
            <person name="Cannon C."/>
            <person name="Castanera R."/>
            <person name="Culley D."/>
            <person name="Daum C."/>
            <person name="Ezra D."/>
            <person name="Gonzalez J."/>
            <person name="Henrissat B."/>
            <person name="Kuo A."/>
            <person name="Liang C."/>
            <person name="Lipzen A."/>
            <person name="Lutzoni F."/>
            <person name="Magnuson J."/>
            <person name="Mondo S."/>
            <person name="Nolan M."/>
            <person name="Ohm R."/>
            <person name="Pangilinan J."/>
            <person name="Park H.-J."/>
            <person name="Ramirez L."/>
            <person name="Alfaro M."/>
            <person name="Sun H."/>
            <person name="Tritt A."/>
            <person name="Yoshinaga Y."/>
            <person name="Zwiers L.-H."/>
            <person name="Turgeon B."/>
            <person name="Goodwin S."/>
            <person name="Spatafora J."/>
            <person name="Crous P."/>
            <person name="Grigoriev I."/>
        </authorList>
    </citation>
    <scope>NUCLEOTIDE SEQUENCE</scope>
    <source>
        <strain evidence="3">CBS 122681</strain>
    </source>
</reference>
<proteinExistence type="predicted"/>
<feature type="transmembrane region" description="Helical" evidence="1">
    <location>
        <begin position="58"/>
        <end position="79"/>
    </location>
</feature>
<dbReference type="Proteomes" id="UP000799324">
    <property type="component" value="Unassembled WGS sequence"/>
</dbReference>
<dbReference type="SUPFAM" id="SSF53448">
    <property type="entry name" value="Nucleotide-diphospho-sugar transferases"/>
    <property type="match status" value="1"/>
</dbReference>
<gene>
    <name evidence="3" type="ORF">K491DRAFT_693246</name>
</gene>
<dbReference type="EMBL" id="MU004354">
    <property type="protein sequence ID" value="KAF2655098.1"/>
    <property type="molecule type" value="Genomic_DNA"/>
</dbReference>
<feature type="transmembrane region" description="Helical" evidence="1">
    <location>
        <begin position="621"/>
        <end position="637"/>
    </location>
</feature>
<evidence type="ECO:0000313" key="4">
    <source>
        <dbReference type="Proteomes" id="UP000799324"/>
    </source>
</evidence>
<keyword evidence="4" id="KW-1185">Reference proteome</keyword>
<feature type="transmembrane region" description="Helical" evidence="1">
    <location>
        <begin position="568"/>
        <end position="591"/>
    </location>
</feature>
<sequence length="672" mass="75837">MGDKAFDPEKEAELPERKFLLVHAVTIGIAMILVIVVEFACLAKLITEYRLDGTMLRFALVATIPLFASFSLFFFIVIGGSLGQLFGPLSALQGNSIYYSGRAPKRGRHPHYELPHVTIQMPVYKEGLKGVIIPTVTSLLAAVKHYEEQGGTASIFVNDDGMQTVPHELQEARKAFYELNNIGWVARPKHHEGKKAKGGLFSRKKAEDAESAEIDEPIFIRAGHFKKASNMNYCLDFSLRVEDELLRLIGESCHQRGCTQDELSVEDEDELYEQARNTILESDVGRTWAAGNVRVGEIILIVDSDTRVPEDCLLLGALEMYESPEVALLQHASGIMQVVNNVFENGITYFTDLVYTSIQYAVGSGDCAPFVGHNTFIRWKAIQSIAIQEDGKTKFWSEEHVSEDFDVSLRLQINGFVVRLATYHHGGFKEGVSLTVYDELARWEKYAYGCNELVFNPFIKWPRRGPITPLFWKFLWSPIKVTSKMTILAYIGTYYAIASAIPLTLANYLIVGWFADSVDQFYITSWKIFVGMAVVFNVLSPLAYAMLRHRLGQKTFFFSLVESIKWMPFFLLFFGGISFHLLKAIFCHFFSIKMEWAATAKELSESGFRVGLDRIVRDFKWMYMFLVPIIGGMIYLAQFAPRGWLISDFAAIVPLANQVGCHALLPFALGLF</sequence>